<evidence type="ECO:0000313" key="3">
    <source>
        <dbReference type="Proteomes" id="UP000295281"/>
    </source>
</evidence>
<sequence length="434" mass="46599">MVTHEQAVAIADAWLNGSVPQERRREVRTHEFDLGWVVRAAPAPPGQDPVTGGRRPPADVGDACGVVDRGTGELSTWPPVPVEEVVRMYQEKHGGEPRYDPSLPPVTGPGNAVVFTYRDDRGEETYVNRLSEPGMPPPEVRVWTEFRWMGVRPEDVVGVHSDLYPEDLPGGYHGAFLRTTFPGAEISCSHDYGPTRAARARGVAALVDQAEEMRRLAGQPPRPRPNRVPLPSDPGTGRPMDDALLERTLSEAFAQVQRYDADALAGSALPEATRNTLALAGLPAVVPHFFAADTPASPPLGGLFPDAATHLRERGAAEVAESTWEPLAGYVRIGSDGGAAVAVRCAGPDGVGQVWAVNTRSGSGRYVNRSVSDFGRCLALLAGTLPRLRGQDPYTAGRLVAEFQDGLAAIDGSVFGGPENWWSVVVEQMWDGLI</sequence>
<dbReference type="Pfam" id="PF14440">
    <property type="entry name" value="XOO_2897-deam"/>
    <property type="match status" value="1"/>
</dbReference>
<dbReference type="AlphaFoldDB" id="A0A4R6UWU5"/>
<name>A0A4R6UWU5_9ACTN</name>
<accession>A0A4R6UWU5</accession>
<evidence type="ECO:0000256" key="1">
    <source>
        <dbReference type="SAM" id="MobiDB-lite"/>
    </source>
</evidence>
<dbReference type="InterPro" id="IPR032722">
    <property type="entry name" value="Deaminase_XOO_2897"/>
</dbReference>
<evidence type="ECO:0000313" key="2">
    <source>
        <dbReference type="EMBL" id="TDQ50746.1"/>
    </source>
</evidence>
<dbReference type="RefSeq" id="WP_133742226.1">
    <property type="nucleotide sequence ID" value="NZ_SNYN01000012.1"/>
</dbReference>
<dbReference type="Pfam" id="PF14435">
    <property type="entry name" value="SUKH-4"/>
    <property type="match status" value="1"/>
</dbReference>
<dbReference type="OrthoDB" id="4086734at2"/>
<dbReference type="InterPro" id="IPR025851">
    <property type="entry name" value="SUKH-4"/>
</dbReference>
<protein>
    <submittedName>
        <fullName evidence="2">Nucleic acid/nucleotide deaminase of polymorphic system toxin</fullName>
    </submittedName>
</protein>
<dbReference type="Proteomes" id="UP000295281">
    <property type="component" value="Unassembled WGS sequence"/>
</dbReference>
<reference evidence="2 3" key="1">
    <citation type="submission" date="2019-03" db="EMBL/GenBank/DDBJ databases">
        <title>Genomic Encyclopedia of Type Strains, Phase IV (KMG-IV): sequencing the most valuable type-strain genomes for metagenomic binning, comparative biology and taxonomic classification.</title>
        <authorList>
            <person name="Goeker M."/>
        </authorList>
    </citation>
    <scope>NUCLEOTIDE SEQUENCE [LARGE SCALE GENOMIC DNA]</scope>
    <source>
        <strain evidence="2 3">DSM 46770</strain>
    </source>
</reference>
<dbReference type="EMBL" id="SNYN01000012">
    <property type="protein sequence ID" value="TDQ50746.1"/>
    <property type="molecule type" value="Genomic_DNA"/>
</dbReference>
<organism evidence="2 3">
    <name type="scientific">Actinorugispora endophytica</name>
    <dbReference type="NCBI Taxonomy" id="1605990"/>
    <lineage>
        <taxon>Bacteria</taxon>
        <taxon>Bacillati</taxon>
        <taxon>Actinomycetota</taxon>
        <taxon>Actinomycetes</taxon>
        <taxon>Streptosporangiales</taxon>
        <taxon>Nocardiopsidaceae</taxon>
        <taxon>Actinorugispora</taxon>
    </lineage>
</organism>
<keyword evidence="3" id="KW-1185">Reference proteome</keyword>
<gene>
    <name evidence="2" type="ORF">EV190_11251</name>
</gene>
<feature type="compositionally biased region" description="Pro residues" evidence="1">
    <location>
        <begin position="220"/>
        <end position="232"/>
    </location>
</feature>
<feature type="region of interest" description="Disordered" evidence="1">
    <location>
        <begin position="215"/>
        <end position="238"/>
    </location>
</feature>
<comment type="caution">
    <text evidence="2">The sequence shown here is derived from an EMBL/GenBank/DDBJ whole genome shotgun (WGS) entry which is preliminary data.</text>
</comment>
<proteinExistence type="predicted"/>